<evidence type="ECO:0000256" key="1">
    <source>
        <dbReference type="ARBA" id="ARBA00022475"/>
    </source>
</evidence>
<dbReference type="EMBL" id="VULT01000003">
    <property type="protein sequence ID" value="MSS16644.1"/>
    <property type="molecule type" value="Genomic_DNA"/>
</dbReference>
<keyword evidence="1" id="KW-1003">Cell membrane</keyword>
<evidence type="ECO:0000313" key="10">
    <source>
        <dbReference type="EMBL" id="MSS16644.1"/>
    </source>
</evidence>
<dbReference type="InterPro" id="IPR001173">
    <property type="entry name" value="Glyco_trans_2-like"/>
</dbReference>
<dbReference type="GO" id="GO:0009103">
    <property type="term" value="P:lipopolysaccharide biosynthetic process"/>
    <property type="evidence" value="ECO:0007669"/>
    <property type="project" value="UniProtKB-KW"/>
</dbReference>
<dbReference type="Pfam" id="PF00535">
    <property type="entry name" value="Glycos_transf_2"/>
    <property type="match status" value="1"/>
</dbReference>
<dbReference type="PANTHER" id="PTHR48090:SF3">
    <property type="entry name" value="UNDECAPRENYL-PHOSPHATE 4-DEOXY-4-FORMAMIDO-L-ARABINOSE TRANSFERASE"/>
    <property type="match status" value="1"/>
</dbReference>
<keyword evidence="11" id="KW-1185">Reference proteome</keyword>
<sequence>MYFSLAIPLYIYILLAGALLLTVATGLWQWLQARRLARFVQRDEPARDYLDEEQLPSISVVVYAHNDAASLEQLLPLMLEQDYERYEVIVVDDGSYDDSRDVVSEMMQSYGNLRLSFSPDDTRSLSRKKLSLMIGIKAAKGDIIVTTNANCRVMSNQWLRLLARNFVAGIDVVLGYSHYHYSRDKKPGRYYRIYDTAVTARQWVLSAVDGVPYRGVSDNLAYRRQVFFDNAGFSGSIDLRWGDDDVYVSQIANGGNTRLELSPGSQVQSYYDDVARAHNRLKLRRDFTSKLVATRAPFIAQGFFSTLNYARLACLVAAVALDWDNAVVVILAAVLAVASWAIAIVAFDKSARPLQVPKLAMCVPLFAAWRPVVNMVYRLRGIKTKQNNYTSIYD</sequence>
<feature type="domain" description="Glycosyltransferase 2-like" evidence="9">
    <location>
        <begin position="59"/>
        <end position="192"/>
    </location>
</feature>
<dbReference type="InterPro" id="IPR050256">
    <property type="entry name" value="Glycosyltransferase_2"/>
</dbReference>
<organism evidence="10 11">
    <name type="scientific">Sodaliphilus pleomorphus</name>
    <dbReference type="NCBI Taxonomy" id="2606626"/>
    <lineage>
        <taxon>Bacteria</taxon>
        <taxon>Pseudomonadati</taxon>
        <taxon>Bacteroidota</taxon>
        <taxon>Bacteroidia</taxon>
        <taxon>Bacteroidales</taxon>
        <taxon>Muribaculaceae</taxon>
        <taxon>Sodaliphilus</taxon>
    </lineage>
</organism>
<evidence type="ECO:0000256" key="8">
    <source>
        <dbReference type="SAM" id="Phobius"/>
    </source>
</evidence>
<evidence type="ECO:0000256" key="6">
    <source>
        <dbReference type="ARBA" id="ARBA00022989"/>
    </source>
</evidence>
<dbReference type="InterPro" id="IPR029044">
    <property type="entry name" value="Nucleotide-diphossugar_trans"/>
</dbReference>
<dbReference type="Gene3D" id="3.90.550.10">
    <property type="entry name" value="Spore Coat Polysaccharide Biosynthesis Protein SpsA, Chain A"/>
    <property type="match status" value="1"/>
</dbReference>
<evidence type="ECO:0000313" key="11">
    <source>
        <dbReference type="Proteomes" id="UP000483362"/>
    </source>
</evidence>
<name>A0A6L5XCZ8_9BACT</name>
<keyword evidence="7 8" id="KW-0472">Membrane</keyword>
<dbReference type="PANTHER" id="PTHR48090">
    <property type="entry name" value="UNDECAPRENYL-PHOSPHATE 4-DEOXY-4-FORMAMIDO-L-ARABINOSE TRANSFERASE-RELATED"/>
    <property type="match status" value="1"/>
</dbReference>
<evidence type="ECO:0000256" key="2">
    <source>
        <dbReference type="ARBA" id="ARBA00022676"/>
    </source>
</evidence>
<evidence type="ECO:0000256" key="4">
    <source>
        <dbReference type="ARBA" id="ARBA00022692"/>
    </source>
</evidence>
<comment type="caution">
    <text evidence="10">The sequence shown here is derived from an EMBL/GenBank/DDBJ whole genome shotgun (WGS) entry which is preliminary data.</text>
</comment>
<evidence type="ECO:0000259" key="9">
    <source>
        <dbReference type="Pfam" id="PF00535"/>
    </source>
</evidence>
<gene>
    <name evidence="10" type="ORF">FYJ29_02490</name>
</gene>
<feature type="transmembrane region" description="Helical" evidence="8">
    <location>
        <begin position="326"/>
        <end position="347"/>
    </location>
</feature>
<keyword evidence="4 8" id="KW-0812">Transmembrane</keyword>
<keyword evidence="6 8" id="KW-1133">Transmembrane helix</keyword>
<evidence type="ECO:0000256" key="7">
    <source>
        <dbReference type="ARBA" id="ARBA00023136"/>
    </source>
</evidence>
<keyword evidence="2" id="KW-0328">Glycosyltransferase</keyword>
<feature type="transmembrane region" description="Helical" evidence="8">
    <location>
        <begin position="6"/>
        <end position="28"/>
    </location>
</feature>
<dbReference type="RefSeq" id="WP_154327332.1">
    <property type="nucleotide sequence ID" value="NZ_CP045696.1"/>
</dbReference>
<keyword evidence="3 10" id="KW-0808">Transferase</keyword>
<evidence type="ECO:0000256" key="5">
    <source>
        <dbReference type="ARBA" id="ARBA00022985"/>
    </source>
</evidence>
<dbReference type="GO" id="GO:0099621">
    <property type="term" value="F:undecaprenyl-phosphate 4-deoxy-4-formamido-L-arabinose transferase activity"/>
    <property type="evidence" value="ECO:0007669"/>
    <property type="project" value="TreeGrafter"/>
</dbReference>
<protein>
    <submittedName>
        <fullName evidence="10">Glycosyltransferase</fullName>
    </submittedName>
</protein>
<dbReference type="AlphaFoldDB" id="A0A6L5XCZ8"/>
<dbReference type="GO" id="GO:0005886">
    <property type="term" value="C:plasma membrane"/>
    <property type="evidence" value="ECO:0007669"/>
    <property type="project" value="TreeGrafter"/>
</dbReference>
<proteinExistence type="predicted"/>
<accession>A0A6L5XCZ8</accession>
<dbReference type="Proteomes" id="UP000483362">
    <property type="component" value="Unassembled WGS sequence"/>
</dbReference>
<evidence type="ECO:0000256" key="3">
    <source>
        <dbReference type="ARBA" id="ARBA00022679"/>
    </source>
</evidence>
<reference evidence="10 11" key="1">
    <citation type="submission" date="2019-08" db="EMBL/GenBank/DDBJ databases">
        <title>In-depth cultivation of the pig gut microbiome towards novel bacterial diversity and tailored functional studies.</title>
        <authorList>
            <person name="Wylensek D."/>
            <person name="Hitch T.C.A."/>
            <person name="Clavel T."/>
        </authorList>
    </citation>
    <scope>NUCLEOTIDE SEQUENCE [LARGE SCALE GENOMIC DNA]</scope>
    <source>
        <strain evidence="10 11">Oil-RF-744-WCA-WT-10</strain>
    </source>
</reference>
<dbReference type="SUPFAM" id="SSF53448">
    <property type="entry name" value="Nucleotide-diphospho-sugar transferases"/>
    <property type="match status" value="1"/>
</dbReference>
<feature type="transmembrane region" description="Helical" evidence="8">
    <location>
        <begin position="298"/>
        <end position="320"/>
    </location>
</feature>
<keyword evidence="5" id="KW-0448">Lipopolysaccharide biosynthesis</keyword>